<protein>
    <recommendedName>
        <fullName evidence="4">Sporulation protein YunB</fullName>
    </recommendedName>
</protein>
<dbReference type="AlphaFoldDB" id="A0A9D2F255"/>
<keyword evidence="1" id="KW-0472">Membrane</keyword>
<sequence length="211" mass="23558">MRRKNTASHRQWPVRLWIRLLAAAAVLGTVGFNLYVEKEIKPTLLQLAEYEARFTTTRTVNEAVSTALQEEPELCDHLYRVEEGSVQLDTAAANQARSTLIRTVQERLDALPEKFYYIPIGSLSGNSLLNGHGPGWEMQLKPQGYVQGNIEETTESLSINTTRCRADLVLSVTLNMVLDGRTETIDITDRIPLTSLLLQGETPAVYAAELD</sequence>
<evidence type="ECO:0000256" key="1">
    <source>
        <dbReference type="SAM" id="Phobius"/>
    </source>
</evidence>
<keyword evidence="1" id="KW-1133">Transmembrane helix</keyword>
<organism evidence="2 3">
    <name type="scientific">Candidatus Gemmiger excrementavium</name>
    <dbReference type="NCBI Taxonomy" id="2838608"/>
    <lineage>
        <taxon>Bacteria</taxon>
        <taxon>Bacillati</taxon>
        <taxon>Bacillota</taxon>
        <taxon>Clostridia</taxon>
        <taxon>Eubacteriales</taxon>
        <taxon>Gemmiger</taxon>
    </lineage>
</organism>
<name>A0A9D2F255_9FIRM</name>
<evidence type="ECO:0008006" key="4">
    <source>
        <dbReference type="Google" id="ProtNLM"/>
    </source>
</evidence>
<evidence type="ECO:0000313" key="2">
    <source>
        <dbReference type="EMBL" id="HIZ47716.1"/>
    </source>
</evidence>
<dbReference type="EMBL" id="DXBO01000040">
    <property type="protein sequence ID" value="HIZ47716.1"/>
    <property type="molecule type" value="Genomic_DNA"/>
</dbReference>
<keyword evidence="1" id="KW-0812">Transmembrane</keyword>
<dbReference type="InterPro" id="IPR014197">
    <property type="entry name" value="Sporulation_prot_YunB"/>
</dbReference>
<reference evidence="2" key="2">
    <citation type="submission" date="2021-04" db="EMBL/GenBank/DDBJ databases">
        <authorList>
            <person name="Gilroy R."/>
        </authorList>
    </citation>
    <scope>NUCLEOTIDE SEQUENCE</scope>
    <source>
        <strain evidence="2">3436</strain>
    </source>
</reference>
<dbReference type="Proteomes" id="UP000824031">
    <property type="component" value="Unassembled WGS sequence"/>
</dbReference>
<comment type="caution">
    <text evidence="2">The sequence shown here is derived from an EMBL/GenBank/DDBJ whole genome shotgun (WGS) entry which is preliminary data.</text>
</comment>
<proteinExistence type="predicted"/>
<evidence type="ECO:0000313" key="3">
    <source>
        <dbReference type="Proteomes" id="UP000824031"/>
    </source>
</evidence>
<reference evidence="2" key="1">
    <citation type="journal article" date="2021" name="PeerJ">
        <title>Extensive microbial diversity within the chicken gut microbiome revealed by metagenomics and culture.</title>
        <authorList>
            <person name="Gilroy R."/>
            <person name="Ravi A."/>
            <person name="Getino M."/>
            <person name="Pursley I."/>
            <person name="Horton D.L."/>
            <person name="Alikhan N.F."/>
            <person name="Baker D."/>
            <person name="Gharbi K."/>
            <person name="Hall N."/>
            <person name="Watson M."/>
            <person name="Adriaenssens E.M."/>
            <person name="Foster-Nyarko E."/>
            <person name="Jarju S."/>
            <person name="Secka A."/>
            <person name="Antonio M."/>
            <person name="Oren A."/>
            <person name="Chaudhuri R.R."/>
            <person name="La Ragione R."/>
            <person name="Hildebrand F."/>
            <person name="Pallen M.J."/>
        </authorList>
    </citation>
    <scope>NUCLEOTIDE SEQUENCE</scope>
    <source>
        <strain evidence="2">3436</strain>
    </source>
</reference>
<gene>
    <name evidence="2" type="ORF">H9810_03235</name>
</gene>
<feature type="transmembrane region" description="Helical" evidence="1">
    <location>
        <begin position="16"/>
        <end position="36"/>
    </location>
</feature>
<accession>A0A9D2F255</accession>
<dbReference type="Pfam" id="PF09560">
    <property type="entry name" value="Spore_YunB"/>
    <property type="match status" value="1"/>
</dbReference>